<dbReference type="GO" id="GO:0050660">
    <property type="term" value="F:flavin adenine dinucleotide binding"/>
    <property type="evidence" value="ECO:0007669"/>
    <property type="project" value="InterPro"/>
</dbReference>
<feature type="site" description="Interacts with tRNA; defines subfamily-specific binding signature" evidence="9">
    <location>
        <position position="298"/>
    </location>
</feature>
<evidence type="ECO:0000256" key="12">
    <source>
        <dbReference type="PIRSR" id="PIRSR006621-2"/>
    </source>
</evidence>
<feature type="binding site" evidence="9 12">
    <location>
        <position position="69"/>
    </location>
    <ligand>
        <name>FMN</name>
        <dbReference type="ChEBI" id="CHEBI:58210"/>
    </ligand>
</feature>
<proteinExistence type="inferred from homology"/>
<evidence type="ECO:0000256" key="10">
    <source>
        <dbReference type="PIRNR" id="PIRNR006621"/>
    </source>
</evidence>
<dbReference type="Gene3D" id="1.20.120.1460">
    <property type="match status" value="1"/>
</dbReference>
<dbReference type="PANTHER" id="PTHR42907:SF1">
    <property type="entry name" value="FMN-LINKED OXIDOREDUCTASES SUPERFAMILY PROTEIN"/>
    <property type="match status" value="1"/>
</dbReference>
<keyword evidence="4 9" id="KW-0288">FMN</keyword>
<dbReference type="InterPro" id="IPR018517">
    <property type="entry name" value="tRNA_hU_synthase_CS"/>
</dbReference>
<dbReference type="InterPro" id="IPR013785">
    <property type="entry name" value="Aldolase_TIM"/>
</dbReference>
<feature type="active site" description="Proton donor" evidence="9 11">
    <location>
        <position position="99"/>
    </location>
</feature>
<dbReference type="NCBIfam" id="NF008774">
    <property type="entry name" value="PRK11815.1"/>
    <property type="match status" value="1"/>
</dbReference>
<comment type="caution">
    <text evidence="14">The sequence shown here is derived from an EMBL/GenBank/DDBJ whole genome shotgun (WGS) entry which is preliminary data.</text>
</comment>
<evidence type="ECO:0000256" key="3">
    <source>
        <dbReference type="ARBA" id="ARBA00022630"/>
    </source>
</evidence>
<comment type="catalytic activity">
    <reaction evidence="9">
        <text>5,6-dihydrouridine(20) in tRNA + NAD(+) = uridine(20) in tRNA + NADH + H(+)</text>
        <dbReference type="Rhea" id="RHEA:53340"/>
        <dbReference type="Rhea" id="RHEA-COMP:13533"/>
        <dbReference type="Rhea" id="RHEA-COMP:13534"/>
        <dbReference type="ChEBI" id="CHEBI:15378"/>
        <dbReference type="ChEBI" id="CHEBI:57540"/>
        <dbReference type="ChEBI" id="CHEBI:57945"/>
        <dbReference type="ChEBI" id="CHEBI:65315"/>
        <dbReference type="ChEBI" id="CHEBI:74443"/>
        <dbReference type="EC" id="1.3.1.91"/>
    </reaction>
</comment>
<evidence type="ECO:0000256" key="7">
    <source>
        <dbReference type="ARBA" id="ARBA00022884"/>
    </source>
</evidence>
<dbReference type="EMBL" id="AGWA01000006">
    <property type="protein sequence ID" value="ENN92298.1"/>
    <property type="molecule type" value="Genomic_DNA"/>
</dbReference>
<organism evidence="14 15">
    <name type="scientific">Bartonella bovis 91-4</name>
    <dbReference type="NCBI Taxonomy" id="1094491"/>
    <lineage>
        <taxon>Bacteria</taxon>
        <taxon>Pseudomonadati</taxon>
        <taxon>Pseudomonadota</taxon>
        <taxon>Alphaproteobacteria</taxon>
        <taxon>Hyphomicrobiales</taxon>
        <taxon>Bartonellaceae</taxon>
        <taxon>Bartonella</taxon>
    </lineage>
</organism>
<feature type="binding site" evidence="9 12">
    <location>
        <position position="170"/>
    </location>
    <ligand>
        <name>FMN</name>
        <dbReference type="ChEBI" id="CHEBI:58210"/>
    </ligand>
</feature>
<dbReference type="GO" id="GO:0010181">
    <property type="term" value="F:FMN binding"/>
    <property type="evidence" value="ECO:0007669"/>
    <property type="project" value="UniProtKB-UniRule"/>
</dbReference>
<comment type="function">
    <text evidence="9">Catalyzes the synthesis of 5,6-dihydrouridine (D), a modified base found in the D-loop of most tRNAs, via the reduction of the C5-C6 double bond in target uridines. Specifically modifies U20 and U20a in tRNAs.</text>
</comment>
<keyword evidence="6 9" id="KW-0521">NADP</keyword>
<dbReference type="SUPFAM" id="SSF51395">
    <property type="entry name" value="FMN-linked oxidoreductases"/>
    <property type="match status" value="1"/>
</dbReference>
<dbReference type="EC" id="1.3.1.91" evidence="9"/>
<sequence>MTLYSSPSLVRFAVAPMLGWTDRHCRFFYRLLTKKALLYTEMVVVDAAIHGIRERLLAFSDEEHPIALQLGGSDSQKLAEVARIAEDFGYDEINLNVGCPSNRVQAGMFGACLMLHPDIVARAVEAMKQAVTISVTVKCRIGVDKQDEELALDILADQVWNAGCDALWVHARKAWLKGLNPKENRCIPELNYERVYRLKRKYPHKFIGINGGIQSIDEIKEHLKLCDATMVGRQVYHDPALLMFIDSQIYGEPQNNLSDCDLIATMCDYAAKHIASGGRLSHVTRHMINLFHGRNGVRRWRQILSNDATRENAGVAVLKEAFAAFI</sequence>
<feature type="domain" description="DUS-like FMN-binding" evidence="13">
    <location>
        <begin position="14"/>
        <end position="321"/>
    </location>
</feature>
<keyword evidence="8 9" id="KW-0560">Oxidoreductase</keyword>
<evidence type="ECO:0000256" key="9">
    <source>
        <dbReference type="HAMAP-Rule" id="MF_02041"/>
    </source>
</evidence>
<dbReference type="PIRSF" id="PIRSF006621">
    <property type="entry name" value="Dus"/>
    <property type="match status" value="1"/>
</dbReference>
<dbReference type="NCBIfam" id="TIGR00742">
    <property type="entry name" value="yjbN"/>
    <property type="match status" value="1"/>
</dbReference>
<dbReference type="RefSeq" id="WP_010701162.1">
    <property type="nucleotide sequence ID" value="NZ_CM001844.1"/>
</dbReference>
<feature type="site" description="Interacts with tRNA" evidence="9">
    <location>
        <position position="96"/>
    </location>
</feature>
<reference evidence="14 15" key="1">
    <citation type="journal article" date="2013" name="PLoS Genet.">
        <title>A gene transfer agent and a dynamic repertoire of secretion systems hold the keys to the explosive radiation of the emerging pathogen Bartonella.</title>
        <authorList>
            <person name="Guy L."/>
            <person name="Nystedt B."/>
            <person name="Toft C."/>
            <person name="Zaremba-Niedzwiedzka K."/>
            <person name="Berglund E.C."/>
            <person name="Granberg F."/>
            <person name="Naslund K."/>
            <person name="Eriksson A.S."/>
            <person name="Andersson S.G."/>
        </authorList>
    </citation>
    <scope>NUCLEOTIDE SEQUENCE [LARGE SCALE GENOMIC DNA]</scope>
    <source>
        <strain evidence="14 15">91-4</strain>
    </source>
</reference>
<name>N6UQ84_9HYPH</name>
<dbReference type="Proteomes" id="UP000014038">
    <property type="component" value="Chromosome"/>
</dbReference>
<evidence type="ECO:0000313" key="14">
    <source>
        <dbReference type="EMBL" id="ENN92298.1"/>
    </source>
</evidence>
<comment type="similarity">
    <text evidence="10">Belongs to the dus family.</text>
</comment>
<dbReference type="HAMAP" id="MF_02041">
    <property type="entry name" value="DusA_subfam"/>
    <property type="match status" value="1"/>
</dbReference>
<comment type="similarity">
    <text evidence="9">Belongs to the Dus family. DusA subfamily.</text>
</comment>
<feature type="site" description="Interacts with tRNA; defines subfamily-specific binding signature" evidence="9">
    <location>
        <position position="301"/>
    </location>
</feature>
<evidence type="ECO:0000256" key="2">
    <source>
        <dbReference type="ARBA" id="ARBA00022555"/>
    </source>
</evidence>
<dbReference type="eggNOG" id="COG0042">
    <property type="taxonomic scope" value="Bacteria"/>
</dbReference>
<gene>
    <name evidence="9 14" type="primary">dusA</name>
    <name evidence="14" type="ORF">BBbe_06060</name>
</gene>
<dbReference type="Gene3D" id="3.20.20.70">
    <property type="entry name" value="Aldolase class I"/>
    <property type="match status" value="1"/>
</dbReference>
<dbReference type="PANTHER" id="PTHR42907">
    <property type="entry name" value="FMN-LINKED OXIDOREDUCTASES SUPERFAMILY PROTEIN"/>
    <property type="match status" value="1"/>
</dbReference>
<dbReference type="OrthoDB" id="9783413at2"/>
<evidence type="ECO:0000256" key="1">
    <source>
        <dbReference type="ARBA" id="ARBA00001917"/>
    </source>
</evidence>
<keyword evidence="7 9" id="KW-0694">RNA-binding</keyword>
<keyword evidence="3 9" id="KW-0285">Flavoprotein</keyword>
<evidence type="ECO:0000256" key="11">
    <source>
        <dbReference type="PIRSR" id="PIRSR006621-1"/>
    </source>
</evidence>
<comment type="catalytic activity">
    <reaction evidence="9">
        <text>5,6-dihydrouridine(20) in tRNA + NADP(+) = uridine(20) in tRNA + NADPH + H(+)</text>
        <dbReference type="Rhea" id="RHEA:53336"/>
        <dbReference type="Rhea" id="RHEA-COMP:13533"/>
        <dbReference type="Rhea" id="RHEA-COMP:13534"/>
        <dbReference type="ChEBI" id="CHEBI:15378"/>
        <dbReference type="ChEBI" id="CHEBI:57783"/>
        <dbReference type="ChEBI" id="CHEBI:58349"/>
        <dbReference type="ChEBI" id="CHEBI:65315"/>
        <dbReference type="ChEBI" id="CHEBI:74443"/>
        <dbReference type="EC" id="1.3.1.91"/>
    </reaction>
</comment>
<evidence type="ECO:0000256" key="5">
    <source>
        <dbReference type="ARBA" id="ARBA00022694"/>
    </source>
</evidence>
<dbReference type="GO" id="GO:0000049">
    <property type="term" value="F:tRNA binding"/>
    <property type="evidence" value="ECO:0007669"/>
    <property type="project" value="UniProtKB-UniRule"/>
</dbReference>
<dbReference type="AlphaFoldDB" id="N6UQ84"/>
<feature type="binding site" evidence="9 12">
    <location>
        <begin position="232"/>
        <end position="233"/>
    </location>
    <ligand>
        <name>FMN</name>
        <dbReference type="ChEBI" id="CHEBI:58210"/>
    </ligand>
</feature>
<dbReference type="GO" id="GO:0102266">
    <property type="term" value="F:tRNA-dihydrouridine20a synthase activity"/>
    <property type="evidence" value="ECO:0007669"/>
    <property type="project" value="RHEA"/>
</dbReference>
<dbReference type="STRING" id="1094491.BBbe_06060"/>
<feature type="site" description="Interacts with tRNA; defines subfamily-specific binding signature" evidence="9">
    <location>
        <position position="182"/>
    </location>
</feature>
<dbReference type="InterPro" id="IPR035587">
    <property type="entry name" value="DUS-like_FMN-bd"/>
</dbReference>
<dbReference type="HOGENOM" id="CLU_013299_2_1_5"/>
<dbReference type="CDD" id="cd02801">
    <property type="entry name" value="DUS_like_FMN"/>
    <property type="match status" value="1"/>
</dbReference>
<keyword evidence="12" id="KW-0547">Nucleotide-binding</keyword>
<evidence type="ECO:0000256" key="4">
    <source>
        <dbReference type="ARBA" id="ARBA00022643"/>
    </source>
</evidence>
<evidence type="ECO:0000256" key="6">
    <source>
        <dbReference type="ARBA" id="ARBA00022857"/>
    </source>
</evidence>
<feature type="site" description="Interacts with tRNA" evidence="9">
    <location>
        <position position="185"/>
    </location>
</feature>
<keyword evidence="15" id="KW-1185">Reference proteome</keyword>
<evidence type="ECO:0000313" key="15">
    <source>
        <dbReference type="Proteomes" id="UP000014038"/>
    </source>
</evidence>
<dbReference type="PATRIC" id="fig|1094491.5.peg.657"/>
<dbReference type="Pfam" id="PF01207">
    <property type="entry name" value="Dus"/>
    <property type="match status" value="1"/>
</dbReference>
<feature type="binding site" evidence="9 12">
    <location>
        <begin position="210"/>
        <end position="212"/>
    </location>
    <ligand>
        <name>FMN</name>
        <dbReference type="ChEBI" id="CHEBI:58210"/>
    </ligand>
</feature>
<keyword evidence="5 9" id="KW-0819">tRNA processing</keyword>
<dbReference type="InterPro" id="IPR004653">
    <property type="entry name" value="DusA"/>
</dbReference>
<dbReference type="GO" id="GO:0102264">
    <property type="term" value="F:tRNA-dihydrouridine20 synthase activity"/>
    <property type="evidence" value="ECO:0007669"/>
    <property type="project" value="UniProtKB-EC"/>
</dbReference>
<dbReference type="InterPro" id="IPR001269">
    <property type="entry name" value="DUS_fam"/>
</dbReference>
<comment type="cofactor">
    <cofactor evidence="1 9 10 12">
        <name>FMN</name>
        <dbReference type="ChEBI" id="CHEBI:58210"/>
    </cofactor>
</comment>
<comment type="catalytic activity">
    <reaction evidence="9">
        <text>5,6-dihydrouridine(20a) in tRNA + NAD(+) = uridine(20a) in tRNA + NADH + H(+)</text>
        <dbReference type="Rhea" id="RHEA:53348"/>
        <dbReference type="Rhea" id="RHEA-COMP:13535"/>
        <dbReference type="Rhea" id="RHEA-COMP:13536"/>
        <dbReference type="ChEBI" id="CHEBI:15378"/>
        <dbReference type="ChEBI" id="CHEBI:57540"/>
        <dbReference type="ChEBI" id="CHEBI:57945"/>
        <dbReference type="ChEBI" id="CHEBI:65315"/>
        <dbReference type="ChEBI" id="CHEBI:74443"/>
    </reaction>
</comment>
<accession>N6UQ84</accession>
<evidence type="ECO:0000259" key="13">
    <source>
        <dbReference type="Pfam" id="PF01207"/>
    </source>
</evidence>
<comment type="catalytic activity">
    <reaction evidence="9">
        <text>5,6-dihydrouridine(20a) in tRNA + NADP(+) = uridine(20a) in tRNA + NADPH + H(+)</text>
        <dbReference type="Rhea" id="RHEA:53344"/>
        <dbReference type="Rhea" id="RHEA-COMP:13535"/>
        <dbReference type="Rhea" id="RHEA-COMP:13536"/>
        <dbReference type="ChEBI" id="CHEBI:15378"/>
        <dbReference type="ChEBI" id="CHEBI:57783"/>
        <dbReference type="ChEBI" id="CHEBI:58349"/>
        <dbReference type="ChEBI" id="CHEBI:65315"/>
        <dbReference type="ChEBI" id="CHEBI:74443"/>
    </reaction>
</comment>
<feature type="binding site" evidence="9 12">
    <location>
        <position position="138"/>
    </location>
    <ligand>
        <name>FMN</name>
        <dbReference type="ChEBI" id="CHEBI:58210"/>
    </ligand>
</feature>
<dbReference type="PROSITE" id="PS01136">
    <property type="entry name" value="UPF0034"/>
    <property type="match status" value="1"/>
</dbReference>
<feature type="binding site" evidence="9">
    <location>
        <begin position="16"/>
        <end position="18"/>
    </location>
    <ligand>
        <name>FMN</name>
        <dbReference type="ChEBI" id="CHEBI:58210"/>
    </ligand>
</feature>
<protein>
    <recommendedName>
        <fullName evidence="9">tRNA-dihydrouridine(20/20a) synthase</fullName>
        <ecNumber evidence="9">1.3.1.91</ecNumber>
    </recommendedName>
    <alternativeName>
        <fullName evidence="9">U20-specific dihydrouridine synthase</fullName>
        <shortName evidence="9">U20-specific Dus</shortName>
    </alternativeName>
    <alternativeName>
        <fullName evidence="9">tRNA-dihydrouridine synthase A</fullName>
    </alternativeName>
</protein>
<keyword evidence="2 9" id="KW-0820">tRNA-binding</keyword>
<evidence type="ECO:0000256" key="8">
    <source>
        <dbReference type="ARBA" id="ARBA00023002"/>
    </source>
</evidence>